<dbReference type="GO" id="GO:0003676">
    <property type="term" value="F:nucleic acid binding"/>
    <property type="evidence" value="ECO:0007669"/>
    <property type="project" value="InterPro"/>
</dbReference>
<evidence type="ECO:0000256" key="5">
    <source>
        <dbReference type="SAM" id="MobiDB-lite"/>
    </source>
</evidence>
<name>A0A3N4HK26_ASCIM</name>
<protein>
    <recommendedName>
        <fullName evidence="4">Pre-mRNA-splicing factor</fullName>
    </recommendedName>
</protein>
<dbReference type="PANTHER" id="PTHR15818">
    <property type="entry name" value="G PATCH AND KOW-CONTAINING"/>
    <property type="match status" value="1"/>
</dbReference>
<evidence type="ECO:0000256" key="1">
    <source>
        <dbReference type="ARBA" id="ARBA00004123"/>
    </source>
</evidence>
<feature type="domain" description="G-patch" evidence="6">
    <location>
        <begin position="236"/>
        <end position="287"/>
    </location>
</feature>
<keyword evidence="4" id="KW-0507">mRNA processing</keyword>
<accession>A0A3N4HK26</accession>
<feature type="region of interest" description="Disordered" evidence="5">
    <location>
        <begin position="313"/>
        <end position="475"/>
    </location>
</feature>
<dbReference type="Proteomes" id="UP000275078">
    <property type="component" value="Unassembled WGS sequence"/>
</dbReference>
<comment type="function">
    <text evidence="4">Involved in spliceosome maturation and the first step of pre-mRNA splicing.</text>
</comment>
<sequence>MSSTPPPTTLPTTKPISISLSSAPKPKAPPKPTKPPPFASSKRALNDSDDEYPSDDDDHRGKVQLLTGLNSKGKAVTATKEKKKERLVIPTQKNVDWRAEAMKRKAGRKGIYVPEGAKQGEVNEEDLRDRGNDEERVWGLEVIDRTRTTTTTTTEDGTTTEVKEEEEVRVEKTEEQQAIDALLGKAPAKEGSKLVIATHDDGKTWNERVSEADLYKADVSSRPDAPSLEAYEAIPVEEFGMAMLRGMGWKEGMQVGRRRDKATPLPKKVTAPPEKRPALLGLGAKPQAAVAQELGVWGKADVKKNTVRKDAVYTPVLLKDKRTGEIIDEAEKERREKEAKEKAMATTWKRDKAEDGGREERDGRRDRSRERDSRRDRDRSRDRGHRGDKDRDSRRRDEDEYRSKDRHREKDRDRDYEKSSSRRHRDDERSSRRRDDDRDRGKDRDRDSRRDRDRHRDSGRDRDGDRDRRRDRDRY</sequence>
<evidence type="ECO:0000259" key="6">
    <source>
        <dbReference type="PROSITE" id="PS50174"/>
    </source>
</evidence>
<comment type="similarity">
    <text evidence="2 4">Belongs to the SPP2 family.</text>
</comment>
<feature type="region of interest" description="Disordered" evidence="5">
    <location>
        <begin position="254"/>
        <end position="281"/>
    </location>
</feature>
<keyword evidence="4" id="KW-0508">mRNA splicing</keyword>
<proteinExistence type="inferred from homology"/>
<evidence type="ECO:0000256" key="3">
    <source>
        <dbReference type="ARBA" id="ARBA00023242"/>
    </source>
</evidence>
<dbReference type="AlphaFoldDB" id="A0A3N4HK26"/>
<evidence type="ECO:0000313" key="8">
    <source>
        <dbReference type="Proteomes" id="UP000275078"/>
    </source>
</evidence>
<dbReference type="InterPro" id="IPR045166">
    <property type="entry name" value="Spp2-like"/>
</dbReference>
<gene>
    <name evidence="7" type="ORF">BJ508DRAFT_39508</name>
</gene>
<dbReference type="GO" id="GO:0000398">
    <property type="term" value="P:mRNA splicing, via spliceosome"/>
    <property type="evidence" value="ECO:0007669"/>
    <property type="project" value="UniProtKB-UniRule"/>
</dbReference>
<dbReference type="STRING" id="1160509.A0A3N4HK26"/>
<keyword evidence="8" id="KW-1185">Reference proteome</keyword>
<reference evidence="7 8" key="1">
    <citation type="journal article" date="2018" name="Nat. Ecol. Evol.">
        <title>Pezizomycetes genomes reveal the molecular basis of ectomycorrhizal truffle lifestyle.</title>
        <authorList>
            <person name="Murat C."/>
            <person name="Payen T."/>
            <person name="Noel B."/>
            <person name="Kuo A."/>
            <person name="Morin E."/>
            <person name="Chen J."/>
            <person name="Kohler A."/>
            <person name="Krizsan K."/>
            <person name="Balestrini R."/>
            <person name="Da Silva C."/>
            <person name="Montanini B."/>
            <person name="Hainaut M."/>
            <person name="Levati E."/>
            <person name="Barry K.W."/>
            <person name="Belfiori B."/>
            <person name="Cichocki N."/>
            <person name="Clum A."/>
            <person name="Dockter R.B."/>
            <person name="Fauchery L."/>
            <person name="Guy J."/>
            <person name="Iotti M."/>
            <person name="Le Tacon F."/>
            <person name="Lindquist E.A."/>
            <person name="Lipzen A."/>
            <person name="Malagnac F."/>
            <person name="Mello A."/>
            <person name="Molinier V."/>
            <person name="Miyauchi S."/>
            <person name="Poulain J."/>
            <person name="Riccioni C."/>
            <person name="Rubini A."/>
            <person name="Sitrit Y."/>
            <person name="Splivallo R."/>
            <person name="Traeger S."/>
            <person name="Wang M."/>
            <person name="Zifcakova L."/>
            <person name="Wipf D."/>
            <person name="Zambonelli A."/>
            <person name="Paolocci F."/>
            <person name="Nowrousian M."/>
            <person name="Ottonello S."/>
            <person name="Baldrian P."/>
            <person name="Spatafora J.W."/>
            <person name="Henrissat B."/>
            <person name="Nagy L.G."/>
            <person name="Aury J.M."/>
            <person name="Wincker P."/>
            <person name="Grigoriev I.V."/>
            <person name="Bonfante P."/>
            <person name="Martin F.M."/>
        </authorList>
    </citation>
    <scope>NUCLEOTIDE SEQUENCE [LARGE SCALE GENOMIC DNA]</scope>
    <source>
        <strain evidence="7 8">RN42</strain>
    </source>
</reference>
<feature type="compositionally biased region" description="Low complexity" evidence="5">
    <location>
        <begin position="148"/>
        <end position="160"/>
    </location>
</feature>
<keyword evidence="3 4" id="KW-0539">Nucleus</keyword>
<keyword evidence="4" id="KW-0747">Spliceosome</keyword>
<evidence type="ECO:0000256" key="2">
    <source>
        <dbReference type="ARBA" id="ARBA00008576"/>
    </source>
</evidence>
<dbReference type="InterPro" id="IPR000467">
    <property type="entry name" value="G_patch_dom"/>
</dbReference>
<dbReference type="Pfam" id="PF12656">
    <property type="entry name" value="G-patch_2"/>
    <property type="match status" value="1"/>
</dbReference>
<feature type="region of interest" description="Disordered" evidence="5">
    <location>
        <begin position="1"/>
        <end position="87"/>
    </location>
</feature>
<feature type="compositionally biased region" description="Pro residues" evidence="5">
    <location>
        <begin position="26"/>
        <end position="38"/>
    </location>
</feature>
<feature type="compositionally biased region" description="Low complexity" evidence="5">
    <location>
        <begin position="10"/>
        <end position="25"/>
    </location>
</feature>
<evidence type="ECO:0000313" key="7">
    <source>
        <dbReference type="EMBL" id="RPA74232.1"/>
    </source>
</evidence>
<dbReference type="PANTHER" id="PTHR15818:SF2">
    <property type="entry name" value="G-PATCH DOMAIN AND KOW MOTIFS-CONTAINING PROTEIN"/>
    <property type="match status" value="1"/>
</dbReference>
<organism evidence="7 8">
    <name type="scientific">Ascobolus immersus RN42</name>
    <dbReference type="NCBI Taxonomy" id="1160509"/>
    <lineage>
        <taxon>Eukaryota</taxon>
        <taxon>Fungi</taxon>
        <taxon>Dikarya</taxon>
        <taxon>Ascomycota</taxon>
        <taxon>Pezizomycotina</taxon>
        <taxon>Pezizomycetes</taxon>
        <taxon>Pezizales</taxon>
        <taxon>Ascobolaceae</taxon>
        <taxon>Ascobolus</taxon>
    </lineage>
</organism>
<dbReference type="EMBL" id="ML119796">
    <property type="protein sequence ID" value="RPA74232.1"/>
    <property type="molecule type" value="Genomic_DNA"/>
</dbReference>
<feature type="region of interest" description="Disordered" evidence="5">
    <location>
        <begin position="142"/>
        <end position="174"/>
    </location>
</feature>
<dbReference type="InterPro" id="IPR026822">
    <property type="entry name" value="Spp2/MOS2_G-patch"/>
</dbReference>
<comment type="subcellular location">
    <subcellularLocation>
        <location evidence="1 4">Nucleus</location>
    </subcellularLocation>
</comment>
<dbReference type="OrthoDB" id="5577072at2759"/>
<evidence type="ECO:0000256" key="4">
    <source>
        <dbReference type="RuleBase" id="RU369096"/>
    </source>
</evidence>
<feature type="compositionally biased region" description="Basic and acidic residues" evidence="5">
    <location>
        <begin position="318"/>
        <end position="475"/>
    </location>
</feature>
<dbReference type="PROSITE" id="PS50174">
    <property type="entry name" value="G_PATCH"/>
    <property type="match status" value="1"/>
</dbReference>
<dbReference type="GO" id="GO:0005681">
    <property type="term" value="C:spliceosomal complex"/>
    <property type="evidence" value="ECO:0007669"/>
    <property type="project" value="UniProtKB-UniRule"/>
</dbReference>
<feature type="compositionally biased region" description="Acidic residues" evidence="5">
    <location>
        <begin position="47"/>
        <end position="56"/>
    </location>
</feature>